<dbReference type="Proteomes" id="UP000054538">
    <property type="component" value="Unassembled WGS sequence"/>
</dbReference>
<dbReference type="InParanoid" id="A0A0D0D457"/>
<dbReference type="EMBL" id="KN828579">
    <property type="protein sequence ID" value="KIK74764.1"/>
    <property type="molecule type" value="Genomic_DNA"/>
</dbReference>
<feature type="compositionally biased region" description="Basic and acidic residues" evidence="1">
    <location>
        <begin position="16"/>
        <end position="25"/>
    </location>
</feature>
<organism evidence="2 3">
    <name type="scientific">Paxillus rubicundulus Ve08.2h10</name>
    <dbReference type="NCBI Taxonomy" id="930991"/>
    <lineage>
        <taxon>Eukaryota</taxon>
        <taxon>Fungi</taxon>
        <taxon>Dikarya</taxon>
        <taxon>Basidiomycota</taxon>
        <taxon>Agaricomycotina</taxon>
        <taxon>Agaricomycetes</taxon>
        <taxon>Agaricomycetidae</taxon>
        <taxon>Boletales</taxon>
        <taxon>Paxilineae</taxon>
        <taxon>Paxillaceae</taxon>
        <taxon>Paxillus</taxon>
    </lineage>
</organism>
<feature type="region of interest" description="Disordered" evidence="1">
    <location>
        <begin position="1"/>
        <end position="29"/>
    </location>
</feature>
<name>A0A0D0D457_9AGAM</name>
<sequence>MEGGMENENNQVKGSQEVDKVDNGDYGKGTAVVEGVVEYQQTNPRLEGAG</sequence>
<reference evidence="2 3" key="1">
    <citation type="submission" date="2014-04" db="EMBL/GenBank/DDBJ databases">
        <authorList>
            <consortium name="DOE Joint Genome Institute"/>
            <person name="Kuo A."/>
            <person name="Kohler A."/>
            <person name="Jargeat P."/>
            <person name="Nagy L.G."/>
            <person name="Floudas D."/>
            <person name="Copeland A."/>
            <person name="Barry K.W."/>
            <person name="Cichocki N."/>
            <person name="Veneault-Fourrey C."/>
            <person name="LaButti K."/>
            <person name="Lindquist E.A."/>
            <person name="Lipzen A."/>
            <person name="Lundell T."/>
            <person name="Morin E."/>
            <person name="Murat C."/>
            <person name="Sun H."/>
            <person name="Tunlid A."/>
            <person name="Henrissat B."/>
            <person name="Grigoriev I.V."/>
            <person name="Hibbett D.S."/>
            <person name="Martin F."/>
            <person name="Nordberg H.P."/>
            <person name="Cantor M.N."/>
            <person name="Hua S.X."/>
        </authorList>
    </citation>
    <scope>NUCLEOTIDE SEQUENCE [LARGE SCALE GENOMIC DNA]</scope>
    <source>
        <strain evidence="2 3">Ve08.2h10</strain>
    </source>
</reference>
<gene>
    <name evidence="2" type="ORF">PAXRUDRAFT_19557</name>
</gene>
<evidence type="ECO:0000256" key="1">
    <source>
        <dbReference type="SAM" id="MobiDB-lite"/>
    </source>
</evidence>
<evidence type="ECO:0000313" key="2">
    <source>
        <dbReference type="EMBL" id="KIK74764.1"/>
    </source>
</evidence>
<dbReference type="HOGENOM" id="CLU_3125531_0_0_1"/>
<reference evidence="3" key="2">
    <citation type="submission" date="2015-01" db="EMBL/GenBank/DDBJ databases">
        <title>Evolutionary Origins and Diversification of the Mycorrhizal Mutualists.</title>
        <authorList>
            <consortium name="DOE Joint Genome Institute"/>
            <consortium name="Mycorrhizal Genomics Consortium"/>
            <person name="Kohler A."/>
            <person name="Kuo A."/>
            <person name="Nagy L.G."/>
            <person name="Floudas D."/>
            <person name="Copeland A."/>
            <person name="Barry K.W."/>
            <person name="Cichocki N."/>
            <person name="Veneault-Fourrey C."/>
            <person name="LaButti K."/>
            <person name="Lindquist E.A."/>
            <person name="Lipzen A."/>
            <person name="Lundell T."/>
            <person name="Morin E."/>
            <person name="Murat C."/>
            <person name="Riley R."/>
            <person name="Ohm R."/>
            <person name="Sun H."/>
            <person name="Tunlid A."/>
            <person name="Henrissat B."/>
            <person name="Grigoriev I.V."/>
            <person name="Hibbett D.S."/>
            <person name="Martin F."/>
        </authorList>
    </citation>
    <scope>NUCLEOTIDE SEQUENCE [LARGE SCALE GENOMIC DNA]</scope>
    <source>
        <strain evidence="3">Ve08.2h10</strain>
    </source>
</reference>
<evidence type="ECO:0000313" key="3">
    <source>
        <dbReference type="Proteomes" id="UP000054538"/>
    </source>
</evidence>
<dbReference type="AlphaFoldDB" id="A0A0D0D457"/>
<protein>
    <submittedName>
        <fullName evidence="2">Unplaced genomic scaffold scaffold_3757, whole genome shotgun sequence</fullName>
    </submittedName>
</protein>
<accession>A0A0D0D457</accession>
<proteinExistence type="predicted"/>
<keyword evidence="3" id="KW-1185">Reference proteome</keyword>